<dbReference type="EMBL" id="CDPU01000093">
    <property type="protein sequence ID" value="CEO57253.1"/>
    <property type="molecule type" value="Genomic_DNA"/>
</dbReference>
<name>A0A0B7KI51_BIOOC</name>
<gene>
    <name evidence="2" type="ORF">BN869_000013311_1</name>
</gene>
<proteinExistence type="predicted"/>
<evidence type="ECO:0000256" key="1">
    <source>
        <dbReference type="SAM" id="MobiDB-lite"/>
    </source>
</evidence>
<feature type="region of interest" description="Disordered" evidence="1">
    <location>
        <begin position="1"/>
        <end position="74"/>
    </location>
</feature>
<feature type="compositionally biased region" description="Polar residues" evidence="1">
    <location>
        <begin position="1"/>
        <end position="31"/>
    </location>
</feature>
<organism evidence="2">
    <name type="scientific">Bionectria ochroleuca</name>
    <name type="common">Gliocladium roseum</name>
    <dbReference type="NCBI Taxonomy" id="29856"/>
    <lineage>
        <taxon>Eukaryota</taxon>
        <taxon>Fungi</taxon>
        <taxon>Dikarya</taxon>
        <taxon>Ascomycota</taxon>
        <taxon>Pezizomycotina</taxon>
        <taxon>Sordariomycetes</taxon>
        <taxon>Hypocreomycetidae</taxon>
        <taxon>Hypocreales</taxon>
        <taxon>Bionectriaceae</taxon>
        <taxon>Clonostachys</taxon>
    </lineage>
</organism>
<protein>
    <submittedName>
        <fullName evidence="2">Uncharacterized protein</fullName>
    </submittedName>
</protein>
<accession>A0A0B7KI51</accession>
<dbReference type="AlphaFoldDB" id="A0A0B7KI51"/>
<sequence>MDTNTNSASSGGSDETSLSQIGSWTQGTRLQAVNIPRHGQPNHDANNQRPYSTPIKGNELSANDLGPQRGETSK</sequence>
<evidence type="ECO:0000313" key="2">
    <source>
        <dbReference type="EMBL" id="CEO57253.1"/>
    </source>
</evidence>
<reference evidence="2" key="1">
    <citation type="submission" date="2015-01" db="EMBL/GenBank/DDBJ databases">
        <authorList>
            <person name="Durling Mikael"/>
        </authorList>
    </citation>
    <scope>NUCLEOTIDE SEQUENCE</scope>
</reference>